<gene>
    <name evidence="5 6 7" type="primary">LOC107272599</name>
</gene>
<dbReference type="GeneID" id="107272599"/>
<evidence type="ECO:0000313" key="7">
    <source>
        <dbReference type="RefSeq" id="XP_015605383.1"/>
    </source>
</evidence>
<dbReference type="SUPFAM" id="SSF63748">
    <property type="entry name" value="Tudor/PWWP/MBT"/>
    <property type="match status" value="1"/>
</dbReference>
<keyword evidence="1" id="KW-0694">RNA-binding</keyword>
<feature type="compositionally biased region" description="Polar residues" evidence="2">
    <location>
        <begin position="210"/>
        <end position="219"/>
    </location>
</feature>
<reference evidence="5 6" key="1">
    <citation type="submission" date="2025-04" db="UniProtKB">
        <authorList>
            <consortium name="RefSeq"/>
        </authorList>
    </citation>
    <scope>IDENTIFICATION</scope>
</reference>
<dbReference type="RefSeq" id="XP_015605383.1">
    <property type="nucleotide sequence ID" value="XM_015749897.2"/>
</dbReference>
<dbReference type="InterPro" id="IPR002999">
    <property type="entry name" value="Tudor"/>
</dbReference>
<dbReference type="GO" id="GO:0005739">
    <property type="term" value="C:mitochondrion"/>
    <property type="evidence" value="ECO:0007669"/>
    <property type="project" value="UniProtKB-ARBA"/>
</dbReference>
<dbReference type="CDD" id="cd22395">
    <property type="entry name" value="KH-I_AKAP1"/>
    <property type="match status" value="1"/>
</dbReference>
<dbReference type="Proteomes" id="UP000694920">
    <property type="component" value="Unplaced"/>
</dbReference>
<dbReference type="InterPro" id="IPR047368">
    <property type="entry name" value="KH-I_AKAP1"/>
</dbReference>
<evidence type="ECO:0000256" key="2">
    <source>
        <dbReference type="SAM" id="MobiDB-lite"/>
    </source>
</evidence>
<dbReference type="InterPro" id="IPR035437">
    <property type="entry name" value="SNase_OB-fold_sf"/>
</dbReference>
<dbReference type="InterPro" id="IPR050621">
    <property type="entry name" value="Tudor_domain_containing"/>
</dbReference>
<keyword evidence="4" id="KW-1185">Reference proteome</keyword>
<dbReference type="InterPro" id="IPR004088">
    <property type="entry name" value="KH_dom_type_1"/>
</dbReference>
<evidence type="ECO:0000256" key="1">
    <source>
        <dbReference type="PROSITE-ProRule" id="PRU00117"/>
    </source>
</evidence>
<feature type="compositionally biased region" description="Basic and acidic residues" evidence="2">
    <location>
        <begin position="191"/>
        <end position="206"/>
    </location>
</feature>
<dbReference type="GO" id="GO:0003723">
    <property type="term" value="F:RNA binding"/>
    <property type="evidence" value="ECO:0007669"/>
    <property type="project" value="UniProtKB-UniRule"/>
</dbReference>
<dbReference type="RefSeq" id="XP_015605382.1">
    <property type="nucleotide sequence ID" value="XM_015749896.2"/>
</dbReference>
<dbReference type="PANTHER" id="PTHR22948:SF65">
    <property type="entry name" value="A-KINASE ANCHORING PROTEIN 1"/>
    <property type="match status" value="1"/>
</dbReference>
<dbReference type="KEGG" id="ccin:107272599"/>
<sequence length="576" mass="64263">MSSSRLQLVKWSFPAFALVLGFLWYKRRRVDRADPGGMTKFDRNHQTKTSKGNLNLYDSGIHVDESFSLNSSSGIACEEIVCSPRRVSESLDIPTRNPTSLTISIQSGISSGDSQAWYKDVEPLPEMQEIRLGSNPKSNSVSMLSRSRPTMQPFDTIRDSTEVKLTKVFDNVTEEDESSPLHVPKSPVSGIKEDGHDLGIHMENSEKPVGTSTAVSDAKSQGRVVSERDSANHSPISGVLEGSVTDEARSEGSTDSGKGGSIKGHNNTDRNPSIYEFIVPQALVGRLIGRHGSFLQNIRTKAEVNLVIKRHPTARELKICAIEGSTDGINLALDIIKQKFPEKKFPNLNLEQVSFLQVPEQVPWASELMQLSLVEGVNNDVLVCNILKPNHLFIHLPTHPTYPSLRILDENMTQLYNTVESPPVPDELRRGMILVAKWYSRWVRIYIENPDPTGDQHLVRLVDHGGFWTFSRADMRKIRSDYLTLPFQAIEVLLAHIQPKNGEWTQEAYDLVAHICSGIVGQAQIEGYVDTITYISLYFNIQKYGVISLAEELVARGYAEPITLEDVVVEEELTVS</sequence>
<evidence type="ECO:0000313" key="4">
    <source>
        <dbReference type="Proteomes" id="UP000694920"/>
    </source>
</evidence>
<dbReference type="Pfam" id="PF00567">
    <property type="entry name" value="TUDOR"/>
    <property type="match status" value="1"/>
</dbReference>
<feature type="domain" description="K Homology" evidence="3">
    <location>
        <begin position="271"/>
        <end position="341"/>
    </location>
</feature>
<dbReference type="AlphaFoldDB" id="A0AAJ7C9M9"/>
<evidence type="ECO:0000313" key="6">
    <source>
        <dbReference type="RefSeq" id="XP_015605382.1"/>
    </source>
</evidence>
<dbReference type="SMART" id="SM00322">
    <property type="entry name" value="KH"/>
    <property type="match status" value="1"/>
</dbReference>
<dbReference type="InterPro" id="IPR036612">
    <property type="entry name" value="KH_dom_type_1_sf"/>
</dbReference>
<dbReference type="SUPFAM" id="SSF54791">
    <property type="entry name" value="Eukaryotic type KH-domain (KH-domain type I)"/>
    <property type="match status" value="1"/>
</dbReference>
<dbReference type="PANTHER" id="PTHR22948">
    <property type="entry name" value="TUDOR DOMAIN CONTAINING PROTEIN"/>
    <property type="match status" value="1"/>
</dbReference>
<dbReference type="Gene3D" id="2.30.30.140">
    <property type="match status" value="1"/>
</dbReference>
<feature type="region of interest" description="Disordered" evidence="2">
    <location>
        <begin position="131"/>
        <end position="153"/>
    </location>
</feature>
<dbReference type="PROSITE" id="PS50084">
    <property type="entry name" value="KH_TYPE_1"/>
    <property type="match status" value="1"/>
</dbReference>
<proteinExistence type="predicted"/>
<dbReference type="Pfam" id="PF00013">
    <property type="entry name" value="KH_1"/>
    <property type="match status" value="1"/>
</dbReference>
<dbReference type="CTD" id="31459"/>
<dbReference type="Gene3D" id="3.30.1370.10">
    <property type="entry name" value="K Homology domain, type 1"/>
    <property type="match status" value="1"/>
</dbReference>
<dbReference type="RefSeq" id="XP_015605381.1">
    <property type="nucleotide sequence ID" value="XM_015749895.2"/>
</dbReference>
<evidence type="ECO:0000259" key="3">
    <source>
        <dbReference type="SMART" id="SM00322"/>
    </source>
</evidence>
<organism evidence="4 5">
    <name type="scientific">Cephus cinctus</name>
    <name type="common">Wheat stem sawfly</name>
    <dbReference type="NCBI Taxonomy" id="211228"/>
    <lineage>
        <taxon>Eukaryota</taxon>
        <taxon>Metazoa</taxon>
        <taxon>Ecdysozoa</taxon>
        <taxon>Arthropoda</taxon>
        <taxon>Hexapoda</taxon>
        <taxon>Insecta</taxon>
        <taxon>Pterygota</taxon>
        <taxon>Neoptera</taxon>
        <taxon>Endopterygota</taxon>
        <taxon>Hymenoptera</taxon>
        <taxon>Cephoidea</taxon>
        <taxon>Cephidae</taxon>
        <taxon>Cephus</taxon>
    </lineage>
</organism>
<feature type="compositionally biased region" description="Polar residues" evidence="2">
    <location>
        <begin position="135"/>
        <end position="150"/>
    </location>
</feature>
<protein>
    <submittedName>
        <fullName evidence="5 6">KH domain-containing protein akap-1</fullName>
    </submittedName>
</protein>
<name>A0AAJ7C9M9_CEPCN</name>
<dbReference type="InterPro" id="IPR004087">
    <property type="entry name" value="KH_dom"/>
</dbReference>
<feature type="region of interest" description="Disordered" evidence="2">
    <location>
        <begin position="172"/>
        <end position="270"/>
    </location>
</feature>
<dbReference type="Gene3D" id="2.40.50.90">
    <property type="match status" value="1"/>
</dbReference>
<evidence type="ECO:0000313" key="5">
    <source>
        <dbReference type="RefSeq" id="XP_015605381.1"/>
    </source>
</evidence>
<dbReference type="GO" id="GO:0010468">
    <property type="term" value="P:regulation of gene expression"/>
    <property type="evidence" value="ECO:0007669"/>
    <property type="project" value="UniProtKB-ARBA"/>
</dbReference>
<accession>A0AAJ7C9M9</accession>